<reference evidence="14" key="1">
    <citation type="journal article" date="2021" name="New Phytol.">
        <title>Evolutionary innovations through gain and loss of genes in the ectomycorrhizal Boletales.</title>
        <authorList>
            <person name="Wu G."/>
            <person name="Miyauchi S."/>
            <person name="Morin E."/>
            <person name="Kuo A."/>
            <person name="Drula E."/>
            <person name="Varga T."/>
            <person name="Kohler A."/>
            <person name="Feng B."/>
            <person name="Cao Y."/>
            <person name="Lipzen A."/>
            <person name="Daum C."/>
            <person name="Hundley H."/>
            <person name="Pangilinan J."/>
            <person name="Johnson J."/>
            <person name="Barry K."/>
            <person name="LaButti K."/>
            <person name="Ng V."/>
            <person name="Ahrendt S."/>
            <person name="Min B."/>
            <person name="Choi I.G."/>
            <person name="Park H."/>
            <person name="Plett J.M."/>
            <person name="Magnuson J."/>
            <person name="Spatafora J.W."/>
            <person name="Nagy L.G."/>
            <person name="Henrissat B."/>
            <person name="Grigoriev I.V."/>
            <person name="Yang Z.L."/>
            <person name="Xu J."/>
            <person name="Martin F.M."/>
        </authorList>
    </citation>
    <scope>NUCLEOTIDE SEQUENCE</scope>
    <source>
        <strain evidence="14">KKN 215</strain>
    </source>
</reference>
<evidence type="ECO:0000259" key="12">
    <source>
        <dbReference type="PROSITE" id="PS51198"/>
    </source>
</evidence>
<dbReference type="InterPro" id="IPR000212">
    <property type="entry name" value="DNA_helicase_UvrD/REP"/>
</dbReference>
<dbReference type="PROSITE" id="PS51217">
    <property type="entry name" value="UVRD_HELICASE_CTER"/>
    <property type="match status" value="1"/>
</dbReference>
<feature type="domain" description="UvrD-like helicase C-terminal" evidence="13">
    <location>
        <begin position="296"/>
        <end position="592"/>
    </location>
</feature>
<dbReference type="Gene3D" id="3.40.50.300">
    <property type="entry name" value="P-loop containing nucleotide triphosphate hydrolases"/>
    <property type="match status" value="2"/>
</dbReference>
<keyword evidence="4 11" id="KW-0347">Helicase</keyword>
<dbReference type="Proteomes" id="UP000813824">
    <property type="component" value="Unassembled WGS sequence"/>
</dbReference>
<dbReference type="Gene3D" id="1.10.486.10">
    <property type="entry name" value="PCRA, domain 4"/>
    <property type="match status" value="1"/>
</dbReference>
<evidence type="ECO:0000259" key="13">
    <source>
        <dbReference type="PROSITE" id="PS51217"/>
    </source>
</evidence>
<dbReference type="CDD" id="cd17932">
    <property type="entry name" value="DEXQc_UvrD"/>
    <property type="match status" value="1"/>
</dbReference>
<dbReference type="GO" id="GO:0005524">
    <property type="term" value="F:ATP binding"/>
    <property type="evidence" value="ECO:0007669"/>
    <property type="project" value="UniProtKB-UniRule"/>
</dbReference>
<dbReference type="InterPro" id="IPR027417">
    <property type="entry name" value="P-loop_NTPase"/>
</dbReference>
<evidence type="ECO:0000256" key="11">
    <source>
        <dbReference type="PROSITE-ProRule" id="PRU00560"/>
    </source>
</evidence>
<gene>
    <name evidence="14" type="ORF">BXZ70DRAFT_1077902</name>
</gene>
<evidence type="ECO:0000256" key="8">
    <source>
        <dbReference type="ARBA" id="ARBA00034617"/>
    </source>
</evidence>
<comment type="caution">
    <text evidence="14">The sequence shown here is derived from an EMBL/GenBank/DDBJ whole genome shotgun (WGS) entry which is preliminary data.</text>
</comment>
<dbReference type="EC" id="5.6.2.4" evidence="9"/>
<comment type="catalytic activity">
    <reaction evidence="10">
        <text>ATP + H2O = ADP + phosphate + H(+)</text>
        <dbReference type="Rhea" id="RHEA:13065"/>
        <dbReference type="ChEBI" id="CHEBI:15377"/>
        <dbReference type="ChEBI" id="CHEBI:15378"/>
        <dbReference type="ChEBI" id="CHEBI:30616"/>
        <dbReference type="ChEBI" id="CHEBI:43474"/>
        <dbReference type="ChEBI" id="CHEBI:456216"/>
        <dbReference type="EC" id="5.6.2.4"/>
    </reaction>
</comment>
<dbReference type="InterPro" id="IPR013986">
    <property type="entry name" value="DExx_box_DNA_helicase_dom_sf"/>
</dbReference>
<keyword evidence="3 11" id="KW-0378">Hydrolase</keyword>
<organism evidence="14 15">
    <name type="scientific">Cristinia sonorae</name>
    <dbReference type="NCBI Taxonomy" id="1940300"/>
    <lineage>
        <taxon>Eukaryota</taxon>
        <taxon>Fungi</taxon>
        <taxon>Dikarya</taxon>
        <taxon>Basidiomycota</taxon>
        <taxon>Agaricomycotina</taxon>
        <taxon>Agaricomycetes</taxon>
        <taxon>Agaricomycetidae</taxon>
        <taxon>Agaricales</taxon>
        <taxon>Pleurotineae</taxon>
        <taxon>Stephanosporaceae</taxon>
        <taxon>Cristinia</taxon>
    </lineage>
</organism>
<evidence type="ECO:0000256" key="10">
    <source>
        <dbReference type="ARBA" id="ARBA00048988"/>
    </source>
</evidence>
<dbReference type="OrthoDB" id="1470711at2759"/>
<evidence type="ECO:0000256" key="9">
    <source>
        <dbReference type="ARBA" id="ARBA00034808"/>
    </source>
</evidence>
<dbReference type="InterPro" id="IPR014016">
    <property type="entry name" value="UvrD-like_ATP-bd"/>
</dbReference>
<proteinExistence type="inferred from homology"/>
<dbReference type="PANTHER" id="PTHR11070:SF2">
    <property type="entry name" value="ATP-DEPENDENT DNA HELICASE SRS2"/>
    <property type="match status" value="1"/>
</dbReference>
<evidence type="ECO:0000256" key="7">
    <source>
        <dbReference type="ARBA" id="ARBA00023235"/>
    </source>
</evidence>
<evidence type="ECO:0000256" key="4">
    <source>
        <dbReference type="ARBA" id="ARBA00022806"/>
    </source>
</evidence>
<protein>
    <recommendedName>
        <fullName evidence="9">DNA 3'-5' helicase</fullName>
        <ecNumber evidence="9">5.6.2.4</ecNumber>
    </recommendedName>
</protein>
<comment type="catalytic activity">
    <reaction evidence="8">
        <text>Couples ATP hydrolysis with the unwinding of duplex DNA by translocating in the 3'-5' direction.</text>
        <dbReference type="EC" id="5.6.2.4"/>
    </reaction>
</comment>
<dbReference type="GO" id="GO:0003677">
    <property type="term" value="F:DNA binding"/>
    <property type="evidence" value="ECO:0007669"/>
    <property type="project" value="UniProtKB-KW"/>
</dbReference>
<keyword evidence="6" id="KW-0238">DNA-binding</keyword>
<dbReference type="GO" id="GO:0016787">
    <property type="term" value="F:hydrolase activity"/>
    <property type="evidence" value="ECO:0007669"/>
    <property type="project" value="UniProtKB-UniRule"/>
</dbReference>
<dbReference type="Pfam" id="PF00580">
    <property type="entry name" value="UvrD-helicase"/>
    <property type="match status" value="1"/>
</dbReference>
<feature type="binding site" evidence="11">
    <location>
        <begin position="29"/>
        <end position="36"/>
    </location>
    <ligand>
        <name>ATP</name>
        <dbReference type="ChEBI" id="CHEBI:30616"/>
    </ligand>
</feature>
<sequence length="642" mass="72425">MVATYLAGLNTAQLQAVEHPAHVPLQILAGPGSGKTRVLTCRIVHLILHHGMQPSSLCAVTFTNKAAGEMRTRITKLIGQGKTDQIKMGTFHALCAKFIRRHAGKAGVRGNFTICDADESKKILKKSLKRYAEELGTIEMVPDVNFMVGKISKAKAQGLSPRDLIRDINPESLHPKDIVTRIVSKIYEEYQRTLAQNNSLDFDDLLVKGVHLFRDYPEVAAWCKHILVDEFQDTNTIQYQLMKYIAAANNCVTIVGDPDQSIYGWRSAEVENIRRMKHDFPSVACVLLEQNYRSTGAILAASVAIVAEDKDRLPKTLFTTHPTGPLPLLHQFENGRDEGQFIALEVKRIIAYTGGMLNHNDFAILLRYNSLSRTIERELQKERIPHKVLGGRKFFERMEIKDLLAYLQLVDNPEYVPAFVRIINVPPRSIGAKTVEQILAKAKQMKISPMEVVIRIHEGKIPDTKPPLKRKVTDFVDAIRLLRERAEQHCSTSILIPKLIQSIDYEEYLKKYDKDFEERWMNVEELMNFAAETETQPAHNVHMGLPPVGDDPMDDTPLRTFLQTSMLSTDSDAAEDDKTPKITIATCHAAKGLEWPVVFVPSVESGVFPAARAEDIEEERRLLYVACTRAQNYLSITHAQSR</sequence>
<evidence type="ECO:0000256" key="2">
    <source>
        <dbReference type="ARBA" id="ARBA00022741"/>
    </source>
</evidence>
<keyword evidence="2 11" id="KW-0547">Nucleotide-binding</keyword>
<name>A0A8K0UPG7_9AGAR</name>
<dbReference type="GO" id="GO:0000725">
    <property type="term" value="P:recombinational repair"/>
    <property type="evidence" value="ECO:0007669"/>
    <property type="project" value="TreeGrafter"/>
</dbReference>
<dbReference type="InterPro" id="IPR014017">
    <property type="entry name" value="DNA_helicase_UvrD-like_C"/>
</dbReference>
<dbReference type="SUPFAM" id="SSF52540">
    <property type="entry name" value="P-loop containing nucleoside triphosphate hydrolases"/>
    <property type="match status" value="1"/>
</dbReference>
<feature type="non-terminal residue" evidence="14">
    <location>
        <position position="1"/>
    </location>
</feature>
<dbReference type="PROSITE" id="PS51198">
    <property type="entry name" value="UVRD_HELICASE_ATP_BIND"/>
    <property type="match status" value="1"/>
</dbReference>
<dbReference type="PANTHER" id="PTHR11070">
    <property type="entry name" value="UVRD / RECB / PCRA DNA HELICASE FAMILY MEMBER"/>
    <property type="match status" value="1"/>
</dbReference>
<dbReference type="Pfam" id="PF13361">
    <property type="entry name" value="UvrD_C"/>
    <property type="match status" value="1"/>
</dbReference>
<dbReference type="EMBL" id="JAEVFJ010000017">
    <property type="protein sequence ID" value="KAH8099919.1"/>
    <property type="molecule type" value="Genomic_DNA"/>
</dbReference>
<comment type="similarity">
    <text evidence="1">Belongs to the helicase family. UvrD subfamily.</text>
</comment>
<dbReference type="AlphaFoldDB" id="A0A8K0UPG7"/>
<dbReference type="GO" id="GO:0005634">
    <property type="term" value="C:nucleus"/>
    <property type="evidence" value="ECO:0007669"/>
    <property type="project" value="TreeGrafter"/>
</dbReference>
<keyword evidence="15" id="KW-1185">Reference proteome</keyword>
<keyword evidence="5 11" id="KW-0067">ATP-binding</keyword>
<evidence type="ECO:0000256" key="3">
    <source>
        <dbReference type="ARBA" id="ARBA00022801"/>
    </source>
</evidence>
<keyword evidence="7" id="KW-0413">Isomerase</keyword>
<dbReference type="GO" id="GO:0043138">
    <property type="term" value="F:3'-5' DNA helicase activity"/>
    <property type="evidence" value="ECO:0007669"/>
    <property type="project" value="UniProtKB-EC"/>
</dbReference>
<feature type="domain" description="UvrD-like helicase ATP-binding" evidence="12">
    <location>
        <begin position="8"/>
        <end position="295"/>
    </location>
</feature>
<evidence type="ECO:0000256" key="1">
    <source>
        <dbReference type="ARBA" id="ARBA00009922"/>
    </source>
</evidence>
<evidence type="ECO:0000313" key="15">
    <source>
        <dbReference type="Proteomes" id="UP000813824"/>
    </source>
</evidence>
<dbReference type="Gene3D" id="1.10.10.160">
    <property type="match status" value="1"/>
</dbReference>
<accession>A0A8K0UPG7</accession>
<evidence type="ECO:0000256" key="6">
    <source>
        <dbReference type="ARBA" id="ARBA00023125"/>
    </source>
</evidence>
<evidence type="ECO:0000313" key="14">
    <source>
        <dbReference type="EMBL" id="KAH8099919.1"/>
    </source>
</evidence>
<evidence type="ECO:0000256" key="5">
    <source>
        <dbReference type="ARBA" id="ARBA00022840"/>
    </source>
</evidence>